<keyword evidence="2" id="KW-0378">Hydrolase</keyword>
<accession>A0AAV4FW91</accession>
<gene>
    <name evidence="2" type="ORF">ElyMa_005831800</name>
</gene>
<dbReference type="PANTHER" id="PTHR47027">
    <property type="entry name" value="REVERSE TRANSCRIPTASE DOMAIN-CONTAINING PROTEIN"/>
    <property type="match status" value="1"/>
</dbReference>
<keyword evidence="3" id="KW-1185">Reference proteome</keyword>
<dbReference type="GO" id="GO:0004519">
    <property type="term" value="F:endonuclease activity"/>
    <property type="evidence" value="ECO:0007669"/>
    <property type="project" value="UniProtKB-KW"/>
</dbReference>
<dbReference type="AlphaFoldDB" id="A0AAV4FW91"/>
<keyword evidence="2" id="KW-0540">Nuclease</keyword>
<dbReference type="Proteomes" id="UP000762676">
    <property type="component" value="Unassembled WGS sequence"/>
</dbReference>
<reference evidence="2 3" key="1">
    <citation type="journal article" date="2021" name="Elife">
        <title>Chloroplast acquisition without the gene transfer in kleptoplastic sea slugs, Plakobranchus ocellatus.</title>
        <authorList>
            <person name="Maeda T."/>
            <person name="Takahashi S."/>
            <person name="Yoshida T."/>
            <person name="Shimamura S."/>
            <person name="Takaki Y."/>
            <person name="Nagai Y."/>
            <person name="Toyoda A."/>
            <person name="Suzuki Y."/>
            <person name="Arimoto A."/>
            <person name="Ishii H."/>
            <person name="Satoh N."/>
            <person name="Nishiyama T."/>
            <person name="Hasebe M."/>
            <person name="Maruyama T."/>
            <person name="Minagawa J."/>
            <person name="Obokata J."/>
            <person name="Shigenobu S."/>
        </authorList>
    </citation>
    <scope>NUCLEOTIDE SEQUENCE [LARGE SCALE GENOMIC DNA]</scope>
</reference>
<evidence type="ECO:0000256" key="1">
    <source>
        <dbReference type="SAM" id="MobiDB-lite"/>
    </source>
</evidence>
<evidence type="ECO:0000313" key="2">
    <source>
        <dbReference type="EMBL" id="GFR77722.1"/>
    </source>
</evidence>
<feature type="region of interest" description="Disordered" evidence="1">
    <location>
        <begin position="181"/>
        <end position="215"/>
    </location>
</feature>
<name>A0AAV4FW91_9GAST</name>
<comment type="caution">
    <text evidence="2">The sequence shown here is derived from an EMBL/GenBank/DDBJ whole genome shotgun (WGS) entry which is preliminary data.</text>
</comment>
<proteinExistence type="predicted"/>
<dbReference type="EMBL" id="BMAT01011713">
    <property type="protein sequence ID" value="GFR77722.1"/>
    <property type="molecule type" value="Genomic_DNA"/>
</dbReference>
<evidence type="ECO:0000313" key="3">
    <source>
        <dbReference type="Proteomes" id="UP000762676"/>
    </source>
</evidence>
<dbReference type="PANTHER" id="PTHR47027:SF25">
    <property type="entry name" value="REVERSE TRANSCRIPTASE DOMAIN-CONTAINING PROTEIN"/>
    <property type="match status" value="1"/>
</dbReference>
<protein>
    <submittedName>
        <fullName evidence="2">Endonuclease-reverse transcriptase</fullName>
    </submittedName>
</protein>
<sequence length="215" mass="25324">MQRVWHGDPREETKTMHIGRDTKTLTMTVGNAVLEQVSKYSYLGHMITEDVATLKEVQIRIQKTRQLWENKELLRRNVGLNTKKRILACYIFSVFNYGCEAWTYSKTVQKKIQTFEMWCYRRLFKVPWAEKKTNKEIIQMADVGERLLKQLMKRKLRYVGHIMRGSSGPLLQLSLEGKIEGKRGQGRPKRNWMDDVKEWSGSTSYGDTKRKDENS</sequence>
<keyword evidence="2" id="KW-0255">Endonuclease</keyword>
<organism evidence="2 3">
    <name type="scientific">Elysia marginata</name>
    <dbReference type="NCBI Taxonomy" id="1093978"/>
    <lineage>
        <taxon>Eukaryota</taxon>
        <taxon>Metazoa</taxon>
        <taxon>Spiralia</taxon>
        <taxon>Lophotrochozoa</taxon>
        <taxon>Mollusca</taxon>
        <taxon>Gastropoda</taxon>
        <taxon>Heterobranchia</taxon>
        <taxon>Euthyneura</taxon>
        <taxon>Panpulmonata</taxon>
        <taxon>Sacoglossa</taxon>
        <taxon>Placobranchoidea</taxon>
        <taxon>Plakobranchidae</taxon>
        <taxon>Elysia</taxon>
    </lineage>
</organism>